<evidence type="ECO:0000259" key="4">
    <source>
        <dbReference type="PROSITE" id="PS50995"/>
    </source>
</evidence>
<sequence>MKIEDSLGYLLNSSAKLIKRTLDAQLKMYDITSSQWAVLSVLSVEDELSQAEVADKINSDRATCGTIIDKLVSKKLVEKKLSENDRRSYNVKLLPKAVNIISEVSSIANSVNDLAVIGLSASEIQTLVKCLNIIMKNLDGGLHK</sequence>
<evidence type="ECO:0000313" key="6">
    <source>
        <dbReference type="Proteomes" id="UP000077317"/>
    </source>
</evidence>
<organism evidence="5 6">
    <name type="scientific">Streptococcus pantholopis</name>
    <dbReference type="NCBI Taxonomy" id="1811193"/>
    <lineage>
        <taxon>Bacteria</taxon>
        <taxon>Bacillati</taxon>
        <taxon>Bacillota</taxon>
        <taxon>Bacilli</taxon>
        <taxon>Lactobacillales</taxon>
        <taxon>Streptococcaceae</taxon>
        <taxon>Streptococcus</taxon>
    </lineage>
</organism>
<feature type="domain" description="HTH marR-type" evidence="4">
    <location>
        <begin position="4"/>
        <end position="136"/>
    </location>
</feature>
<name>A0A172Q6X9_9STRE</name>
<keyword evidence="3" id="KW-0804">Transcription</keyword>
<dbReference type="InterPro" id="IPR036388">
    <property type="entry name" value="WH-like_DNA-bd_sf"/>
</dbReference>
<protein>
    <submittedName>
        <fullName evidence="5">MarR family transcriptional regulator</fullName>
    </submittedName>
</protein>
<dbReference type="GO" id="GO:0003677">
    <property type="term" value="F:DNA binding"/>
    <property type="evidence" value="ECO:0007669"/>
    <property type="project" value="UniProtKB-KW"/>
</dbReference>
<dbReference type="PANTHER" id="PTHR42756:SF1">
    <property type="entry name" value="TRANSCRIPTIONAL REPRESSOR OF EMRAB OPERON"/>
    <property type="match status" value="1"/>
</dbReference>
<evidence type="ECO:0000313" key="5">
    <source>
        <dbReference type="EMBL" id="AND79216.1"/>
    </source>
</evidence>
<dbReference type="STRING" id="1811193.A0O21_03815"/>
<accession>A0A172Q6X9</accession>
<dbReference type="SMART" id="SM00347">
    <property type="entry name" value="HTH_MARR"/>
    <property type="match status" value="1"/>
</dbReference>
<evidence type="ECO:0000256" key="3">
    <source>
        <dbReference type="ARBA" id="ARBA00023163"/>
    </source>
</evidence>
<dbReference type="AlphaFoldDB" id="A0A172Q6X9"/>
<reference evidence="5 6" key="1">
    <citation type="journal article" date="2016" name="Int. J. Syst. Evol. Microbiol.">
        <title>Streptococcuspantholopis sp. nov., isolated from faeces of the Tibetan antelope (Pantholops hodgsonii).</title>
        <authorList>
            <person name="Bai X."/>
            <person name="Xiong Y."/>
            <person name="Lu S."/>
            <person name="Jin D."/>
            <person name="Lai X."/>
            <person name="Yang J."/>
            <person name="Niu L."/>
            <person name="Hu S."/>
            <person name="Meng X."/>
            <person name="Pu J."/>
            <person name="Ye C."/>
            <person name="Xu J."/>
        </authorList>
    </citation>
    <scope>NUCLEOTIDE SEQUENCE [LARGE SCALE GENOMIC DNA]</scope>
    <source>
        <strain evidence="5 6">TA 26</strain>
    </source>
</reference>
<dbReference type="KEGG" id="spat:A0O21_03815"/>
<dbReference type="PANTHER" id="PTHR42756">
    <property type="entry name" value="TRANSCRIPTIONAL REGULATOR, MARR"/>
    <property type="match status" value="1"/>
</dbReference>
<dbReference type="InterPro" id="IPR036390">
    <property type="entry name" value="WH_DNA-bd_sf"/>
</dbReference>
<evidence type="ECO:0000256" key="1">
    <source>
        <dbReference type="ARBA" id="ARBA00023015"/>
    </source>
</evidence>
<reference evidence="6" key="2">
    <citation type="submission" date="2016-03" db="EMBL/GenBank/DDBJ databases">
        <title>Streptococcus antelopensis sp. nov., isolated from the feces of the Tibetan antelope (Pantholops hodgsonii) in Hoh Xil National Nature Reserve, Qinghai, China.</title>
        <authorList>
            <person name="Bai X."/>
        </authorList>
    </citation>
    <scope>NUCLEOTIDE SEQUENCE [LARGE SCALE GENOMIC DNA]</scope>
    <source>
        <strain evidence="6">TA 26</strain>
    </source>
</reference>
<proteinExistence type="predicted"/>
<dbReference type="GO" id="GO:0003700">
    <property type="term" value="F:DNA-binding transcription factor activity"/>
    <property type="evidence" value="ECO:0007669"/>
    <property type="project" value="InterPro"/>
</dbReference>
<dbReference type="Gene3D" id="1.10.10.10">
    <property type="entry name" value="Winged helix-like DNA-binding domain superfamily/Winged helix DNA-binding domain"/>
    <property type="match status" value="1"/>
</dbReference>
<gene>
    <name evidence="5" type="ORF">A0O21_03815</name>
</gene>
<keyword evidence="6" id="KW-1185">Reference proteome</keyword>
<dbReference type="InterPro" id="IPR000835">
    <property type="entry name" value="HTH_MarR-typ"/>
</dbReference>
<dbReference type="Pfam" id="PF12802">
    <property type="entry name" value="MarR_2"/>
    <property type="match status" value="1"/>
</dbReference>
<keyword evidence="2" id="KW-0238">DNA-binding</keyword>
<dbReference type="EMBL" id="CP014699">
    <property type="protein sequence ID" value="AND79216.1"/>
    <property type="molecule type" value="Genomic_DNA"/>
</dbReference>
<dbReference type="Proteomes" id="UP000077317">
    <property type="component" value="Chromosome"/>
</dbReference>
<dbReference type="SUPFAM" id="SSF46785">
    <property type="entry name" value="Winged helix' DNA-binding domain"/>
    <property type="match status" value="1"/>
</dbReference>
<dbReference type="PROSITE" id="PS50995">
    <property type="entry name" value="HTH_MARR_2"/>
    <property type="match status" value="1"/>
</dbReference>
<keyword evidence="1" id="KW-0805">Transcription regulation</keyword>
<evidence type="ECO:0000256" key="2">
    <source>
        <dbReference type="ARBA" id="ARBA00023125"/>
    </source>
</evidence>
<dbReference type="PRINTS" id="PR00598">
    <property type="entry name" value="HTHMARR"/>
</dbReference>
<dbReference type="OrthoDB" id="5327581at2"/>